<protein>
    <recommendedName>
        <fullName evidence="2">Putative cysteine ligase BshC</fullName>
        <ecNumber evidence="2">6.-.-.-</ecNumber>
    </recommendedName>
</protein>
<evidence type="ECO:0000259" key="3">
    <source>
        <dbReference type="Pfam" id="PF10079"/>
    </source>
</evidence>
<dbReference type="InterPro" id="IPR055399">
    <property type="entry name" value="CC_BshC"/>
</dbReference>
<feature type="domain" description="Bacillithiol biosynthesis BshC C-terminal coiled-coil" evidence="4">
    <location>
        <begin position="377"/>
        <end position="526"/>
    </location>
</feature>
<comment type="caution">
    <text evidence="5">The sequence shown here is derived from an EMBL/GenBank/DDBJ whole genome shotgun (WGS) entry which is preliminary data.</text>
</comment>
<evidence type="ECO:0000313" key="5">
    <source>
        <dbReference type="EMBL" id="MFD2532306.1"/>
    </source>
</evidence>
<dbReference type="HAMAP" id="MF_01867">
    <property type="entry name" value="BshC"/>
    <property type="match status" value="1"/>
</dbReference>
<sequence>MNISGCSFSELSYSTLFKTYLTNFEKLSSFYEFDPLNDQEFKRRANSLNPSTVNKEQFISALSQYHKKLGIEELQKVPLEKYARDNALTVVTGQQLGVYGGPVFTIYKTITAILLARKYEEQLQRPVVPVFWLADEDHDFDEIAWTGITGRTDFSKIKLEQERSGIPVSDEKVTEQINSFKEKIKEELFETDFSESLWEMLDAQYKEGNTHVQAFSGLMNEWFAGQGVLIVGSNFPGIKKLVSETLQTSISESDSIRNAIEEKSVELEQDFHRQVTNGDSNLFYLSDSAERVKINRNKEGWIAGDTKWTNDELLNEISTHPERFSPNVFLRPIIQDKLLPTLGYIAGPGEIAYYGQMRSFYGEFDLQMPPIIPRFTATIIESGISRIIEKLPFEVSEYEKRIEDLESEFVEKTDTVDIEEVFSSWKELMEGAAKEPLKIINEIDPTLDGTVGKTVAGFTNELDRLKGRVYRSIKQQEETQINRIEKIKVNLFPGGGLQERSVSPIYFMNKYGLDIWDKLIHNIEEEGLDLTKHHLIEL</sequence>
<feature type="coiled-coil region" evidence="2">
    <location>
        <begin position="388"/>
        <end position="415"/>
    </location>
</feature>
<feature type="domain" description="Bacillithiol biosynthesis BshC N-terminal Rossmann-like" evidence="3">
    <location>
        <begin position="6"/>
        <end position="374"/>
    </location>
</feature>
<dbReference type="RefSeq" id="WP_390300637.1">
    <property type="nucleotide sequence ID" value="NZ_JBHULI010000024.1"/>
</dbReference>
<dbReference type="PIRSF" id="PIRSF012535">
    <property type="entry name" value="UCP012535"/>
    <property type="match status" value="1"/>
</dbReference>
<dbReference type="EMBL" id="JBHULI010000024">
    <property type="protein sequence ID" value="MFD2532306.1"/>
    <property type="molecule type" value="Genomic_DNA"/>
</dbReference>
<evidence type="ECO:0000256" key="2">
    <source>
        <dbReference type="HAMAP-Rule" id="MF_01867"/>
    </source>
</evidence>
<evidence type="ECO:0000259" key="4">
    <source>
        <dbReference type="Pfam" id="PF24850"/>
    </source>
</evidence>
<dbReference type="NCBIfam" id="TIGR03998">
    <property type="entry name" value="thiol_BshC"/>
    <property type="match status" value="1"/>
</dbReference>
<dbReference type="Pfam" id="PF10079">
    <property type="entry name" value="Rossmann-like_BshC"/>
    <property type="match status" value="1"/>
</dbReference>
<name>A0ABW5JJN5_9BACT</name>
<keyword evidence="2" id="KW-0175">Coiled coil</keyword>
<dbReference type="InterPro" id="IPR011199">
    <property type="entry name" value="Bacillithiol_biosynth_BshC"/>
</dbReference>
<dbReference type="EC" id="6.-.-.-" evidence="2"/>
<dbReference type="Pfam" id="PF24850">
    <property type="entry name" value="CC_BshC"/>
    <property type="match status" value="1"/>
</dbReference>
<evidence type="ECO:0000256" key="1">
    <source>
        <dbReference type="ARBA" id="ARBA00022598"/>
    </source>
</evidence>
<gene>
    <name evidence="2 5" type="primary">bshC</name>
    <name evidence="5" type="ORF">ACFSVN_07595</name>
</gene>
<accession>A0ABW5JJN5</accession>
<keyword evidence="1 2" id="KW-0436">Ligase</keyword>
<reference evidence="6" key="1">
    <citation type="journal article" date="2019" name="Int. J. Syst. Evol. Microbiol.">
        <title>The Global Catalogue of Microorganisms (GCM) 10K type strain sequencing project: providing services to taxonomists for standard genome sequencing and annotation.</title>
        <authorList>
            <consortium name="The Broad Institute Genomics Platform"/>
            <consortium name="The Broad Institute Genome Sequencing Center for Infectious Disease"/>
            <person name="Wu L."/>
            <person name="Ma J."/>
        </authorList>
    </citation>
    <scope>NUCLEOTIDE SEQUENCE [LARGE SCALE GENOMIC DNA]</scope>
    <source>
        <strain evidence="6">KCTC 52042</strain>
    </source>
</reference>
<evidence type="ECO:0000313" key="6">
    <source>
        <dbReference type="Proteomes" id="UP001597460"/>
    </source>
</evidence>
<comment type="similarity">
    <text evidence="2">Belongs to the BshC family.</text>
</comment>
<dbReference type="InterPro" id="IPR055398">
    <property type="entry name" value="Rossmann-like_BshC"/>
</dbReference>
<keyword evidence="6" id="KW-1185">Reference proteome</keyword>
<dbReference type="Proteomes" id="UP001597460">
    <property type="component" value="Unassembled WGS sequence"/>
</dbReference>
<proteinExistence type="inferred from homology"/>
<organism evidence="5 6">
    <name type="scientific">Gracilimonas halophila</name>
    <dbReference type="NCBI Taxonomy" id="1834464"/>
    <lineage>
        <taxon>Bacteria</taxon>
        <taxon>Pseudomonadati</taxon>
        <taxon>Balneolota</taxon>
        <taxon>Balneolia</taxon>
        <taxon>Balneolales</taxon>
        <taxon>Balneolaceae</taxon>
        <taxon>Gracilimonas</taxon>
    </lineage>
</organism>